<protein>
    <submittedName>
        <fullName evidence="14">Response regulator</fullName>
    </submittedName>
</protein>
<evidence type="ECO:0000259" key="12">
    <source>
        <dbReference type="PROSITE" id="PS50110"/>
    </source>
</evidence>
<dbReference type="PROSITE" id="PS50110">
    <property type="entry name" value="RESPONSE_REGULATORY"/>
    <property type="match status" value="1"/>
</dbReference>
<evidence type="ECO:0000313" key="14">
    <source>
        <dbReference type="EMBL" id="WNZ23756.1"/>
    </source>
</evidence>
<dbReference type="Gene3D" id="3.40.50.2300">
    <property type="match status" value="1"/>
</dbReference>
<dbReference type="Gene3D" id="1.20.120.160">
    <property type="entry name" value="HPT domain"/>
    <property type="match status" value="1"/>
</dbReference>
<dbReference type="PANTHER" id="PTHR45339">
    <property type="entry name" value="HYBRID SIGNAL TRANSDUCTION HISTIDINE KINASE J"/>
    <property type="match status" value="1"/>
</dbReference>
<name>A0AA96WLX0_9CYAN</name>
<keyword evidence="7" id="KW-1133">Transmembrane helix</keyword>
<keyword evidence="2" id="KW-1003">Cell membrane</keyword>
<sequence length="290" mass="33146">MGIEPELPSHPQPLASATQLPMLNILVVEDNLTNQKVIMRQLQFCGYHPDAVATGQAALDAIVQRCYDIVFMDCCLPEMNGYTATRLIRQREQQLNRNRSIIIALTASDDPRIKEEAIAAGMNDFLTKPLRREVLAATLNRWNQYLRQTSPSAQLLMAVNEEQPIFPDYRSSLWELHFDLIQLHQLSDHNPEFEQELLQLYHADTQDQLQQLQQAHSKLNFQHIERIAHHIKGASASVGAKMLTEIAEQLEHHAKQQQLDQVDYSMQQLNQAFNQLQALFSSSDQSISNN</sequence>
<evidence type="ECO:0000256" key="5">
    <source>
        <dbReference type="ARBA" id="ARBA00022741"/>
    </source>
</evidence>
<proteinExistence type="predicted"/>
<dbReference type="InterPro" id="IPR008207">
    <property type="entry name" value="Sig_transdc_His_kin_Hpt_dom"/>
</dbReference>
<dbReference type="PROSITE" id="PS50894">
    <property type="entry name" value="HPT"/>
    <property type="match status" value="1"/>
</dbReference>
<dbReference type="SMART" id="SM00448">
    <property type="entry name" value="REC"/>
    <property type="match status" value="1"/>
</dbReference>
<evidence type="ECO:0000256" key="11">
    <source>
        <dbReference type="PROSITE-ProRule" id="PRU00169"/>
    </source>
</evidence>
<organism evidence="14">
    <name type="scientific">Leptolyngbya sp. NK1-12</name>
    <dbReference type="NCBI Taxonomy" id="2547451"/>
    <lineage>
        <taxon>Bacteria</taxon>
        <taxon>Bacillati</taxon>
        <taxon>Cyanobacteriota</taxon>
        <taxon>Cyanophyceae</taxon>
        <taxon>Leptolyngbyales</taxon>
        <taxon>Leptolyngbyaceae</taxon>
        <taxon>Leptolyngbya group</taxon>
        <taxon>Leptolyngbya</taxon>
    </lineage>
</organism>
<dbReference type="AlphaFoldDB" id="A0AA96WLX0"/>
<dbReference type="GO" id="GO:0005524">
    <property type="term" value="F:ATP binding"/>
    <property type="evidence" value="ECO:0007669"/>
    <property type="project" value="UniProtKB-KW"/>
</dbReference>
<dbReference type="SUPFAM" id="SSF52172">
    <property type="entry name" value="CheY-like"/>
    <property type="match status" value="1"/>
</dbReference>
<comment type="subcellular location">
    <subcellularLocation>
        <location evidence="1">Cell membrane</location>
        <topology evidence="1">Multi-pass membrane protein</topology>
    </subcellularLocation>
</comment>
<evidence type="ECO:0000256" key="6">
    <source>
        <dbReference type="ARBA" id="ARBA00022840"/>
    </source>
</evidence>
<evidence type="ECO:0000256" key="1">
    <source>
        <dbReference type="ARBA" id="ARBA00004651"/>
    </source>
</evidence>
<dbReference type="Pfam" id="PF01627">
    <property type="entry name" value="Hpt"/>
    <property type="match status" value="1"/>
</dbReference>
<gene>
    <name evidence="14" type="ORF">HJG54_13440</name>
</gene>
<evidence type="ECO:0000256" key="7">
    <source>
        <dbReference type="ARBA" id="ARBA00022989"/>
    </source>
</evidence>
<dbReference type="PANTHER" id="PTHR45339:SF1">
    <property type="entry name" value="HYBRID SIGNAL TRANSDUCTION HISTIDINE KINASE J"/>
    <property type="match status" value="1"/>
</dbReference>
<evidence type="ECO:0000256" key="3">
    <source>
        <dbReference type="ARBA" id="ARBA00022553"/>
    </source>
</evidence>
<dbReference type="InterPro" id="IPR036641">
    <property type="entry name" value="HPT_dom_sf"/>
</dbReference>
<evidence type="ECO:0000256" key="10">
    <source>
        <dbReference type="PROSITE-ProRule" id="PRU00110"/>
    </source>
</evidence>
<dbReference type="EMBL" id="CP053586">
    <property type="protein sequence ID" value="WNZ23756.1"/>
    <property type="molecule type" value="Genomic_DNA"/>
</dbReference>
<evidence type="ECO:0000259" key="13">
    <source>
        <dbReference type="PROSITE" id="PS50894"/>
    </source>
</evidence>
<accession>A0AA96WLX0</accession>
<feature type="modified residue" description="Phosphohistidine" evidence="10">
    <location>
        <position position="229"/>
    </location>
</feature>
<dbReference type="Pfam" id="PF00072">
    <property type="entry name" value="Response_reg"/>
    <property type="match status" value="1"/>
</dbReference>
<keyword evidence="3 11" id="KW-0597">Phosphoprotein</keyword>
<dbReference type="InterPro" id="IPR001789">
    <property type="entry name" value="Sig_transdc_resp-reg_receiver"/>
</dbReference>
<keyword evidence="5" id="KW-0547">Nucleotide-binding</keyword>
<dbReference type="SUPFAM" id="SSF47226">
    <property type="entry name" value="Histidine-containing phosphotransfer domain, HPT domain"/>
    <property type="match status" value="1"/>
</dbReference>
<keyword evidence="4" id="KW-0812">Transmembrane</keyword>
<keyword evidence="6" id="KW-0067">ATP-binding</keyword>
<evidence type="ECO:0000256" key="4">
    <source>
        <dbReference type="ARBA" id="ARBA00022692"/>
    </source>
</evidence>
<dbReference type="GO" id="GO:0005886">
    <property type="term" value="C:plasma membrane"/>
    <property type="evidence" value="ECO:0007669"/>
    <property type="project" value="UniProtKB-SubCell"/>
</dbReference>
<evidence type="ECO:0000256" key="8">
    <source>
        <dbReference type="ARBA" id="ARBA00023012"/>
    </source>
</evidence>
<dbReference type="InterPro" id="IPR011006">
    <property type="entry name" value="CheY-like_superfamily"/>
</dbReference>
<dbReference type="GO" id="GO:0000160">
    <property type="term" value="P:phosphorelay signal transduction system"/>
    <property type="evidence" value="ECO:0007669"/>
    <property type="project" value="UniProtKB-KW"/>
</dbReference>
<feature type="domain" description="Response regulatory" evidence="12">
    <location>
        <begin position="24"/>
        <end position="143"/>
    </location>
</feature>
<dbReference type="RefSeq" id="WP_316435498.1">
    <property type="nucleotide sequence ID" value="NZ_CP053586.1"/>
</dbReference>
<reference evidence="14" key="1">
    <citation type="submission" date="2020-05" db="EMBL/GenBank/DDBJ databases">
        <authorList>
            <person name="Zhu T."/>
            <person name="Keshari N."/>
            <person name="Lu X."/>
        </authorList>
    </citation>
    <scope>NUCLEOTIDE SEQUENCE</scope>
    <source>
        <strain evidence="14">NK1-12</strain>
    </source>
</reference>
<feature type="domain" description="HPt" evidence="13">
    <location>
        <begin position="190"/>
        <end position="279"/>
    </location>
</feature>
<dbReference type="CDD" id="cd17546">
    <property type="entry name" value="REC_hyHK_CKI1_RcsC-like"/>
    <property type="match status" value="1"/>
</dbReference>
<evidence type="ECO:0000256" key="9">
    <source>
        <dbReference type="ARBA" id="ARBA00023136"/>
    </source>
</evidence>
<feature type="modified residue" description="4-aspartylphosphate" evidence="11">
    <location>
        <position position="73"/>
    </location>
</feature>
<evidence type="ECO:0000256" key="2">
    <source>
        <dbReference type="ARBA" id="ARBA00022475"/>
    </source>
</evidence>
<keyword evidence="9" id="KW-0472">Membrane</keyword>
<keyword evidence="8" id="KW-0902">Two-component regulatory system</keyword>